<accession>A0ACC1D931</accession>
<name>A0ACC1D931_9NEOP</name>
<evidence type="ECO:0000313" key="2">
    <source>
        <dbReference type="Proteomes" id="UP000824533"/>
    </source>
</evidence>
<evidence type="ECO:0000313" key="1">
    <source>
        <dbReference type="EMBL" id="KAJ0179947.1"/>
    </source>
</evidence>
<comment type="caution">
    <text evidence="1">The sequence shown here is derived from an EMBL/GenBank/DDBJ whole genome shotgun (WGS) entry which is preliminary data.</text>
</comment>
<protein>
    <submittedName>
        <fullName evidence="1">Uncharacterized protein</fullName>
    </submittedName>
</protein>
<keyword evidence="2" id="KW-1185">Reference proteome</keyword>
<gene>
    <name evidence="1" type="ORF">K1T71_004538</name>
</gene>
<sequence>MVEWQDNKYHCKMWRLLVGVVTLASLSAACTPSITTVSGTHAPLTVCSGARIFADDFDELDTEKWQHENTLAGGGNWEFQYYNNNRSNSFAHSGILFIRPSLSSDQFGNAFLTSGRLNVEGGAPADRCTNPQWWGCERTGTPTNILNPIKSARLRSVESFSFRYGRVEVRAKMPAGDWLWPAIWLMPAYNAYGTWPASGEIDLVESRGNLNMFQNGVHIGTQEAGSTLHYGPYPELNGWERAHWVRRNSNGYNSAFHRYQLEWTPDFIRFSIDDVELGRIAPGNGGFWEHGGFNRNNVENPWRYGSKMAPFDQKFYIIMNLAVGGTNGFFPDGVSNPTPKPWWNGSPTAMTDFWNGQAGWLPTWNLNVNDGQDASLQVDYVHVWAL</sequence>
<proteinExistence type="predicted"/>
<dbReference type="Proteomes" id="UP000824533">
    <property type="component" value="Linkage Group LG07"/>
</dbReference>
<reference evidence="1 2" key="1">
    <citation type="journal article" date="2021" name="Front. Genet.">
        <title>Chromosome-Level Genome Assembly Reveals Significant Gene Expansion in the Toll and IMD Signaling Pathways of Dendrolimus kikuchii.</title>
        <authorList>
            <person name="Zhou J."/>
            <person name="Wu P."/>
            <person name="Xiong Z."/>
            <person name="Liu N."/>
            <person name="Zhao N."/>
            <person name="Ji M."/>
            <person name="Qiu Y."/>
            <person name="Yang B."/>
        </authorList>
    </citation>
    <scope>NUCLEOTIDE SEQUENCE [LARGE SCALE GENOMIC DNA]</scope>
    <source>
        <strain evidence="1">Ann1</strain>
    </source>
</reference>
<dbReference type="EMBL" id="CM034393">
    <property type="protein sequence ID" value="KAJ0179947.1"/>
    <property type="molecule type" value="Genomic_DNA"/>
</dbReference>
<organism evidence="1 2">
    <name type="scientific">Dendrolimus kikuchii</name>
    <dbReference type="NCBI Taxonomy" id="765133"/>
    <lineage>
        <taxon>Eukaryota</taxon>
        <taxon>Metazoa</taxon>
        <taxon>Ecdysozoa</taxon>
        <taxon>Arthropoda</taxon>
        <taxon>Hexapoda</taxon>
        <taxon>Insecta</taxon>
        <taxon>Pterygota</taxon>
        <taxon>Neoptera</taxon>
        <taxon>Endopterygota</taxon>
        <taxon>Lepidoptera</taxon>
        <taxon>Glossata</taxon>
        <taxon>Ditrysia</taxon>
        <taxon>Bombycoidea</taxon>
        <taxon>Lasiocampidae</taxon>
        <taxon>Dendrolimus</taxon>
    </lineage>
</organism>